<dbReference type="AlphaFoldDB" id="A0A9K3M667"/>
<evidence type="ECO:0000256" key="1">
    <source>
        <dbReference type="SAM" id="MobiDB-lite"/>
    </source>
</evidence>
<dbReference type="EMBL" id="JAGRRH010000001">
    <property type="protein sequence ID" value="KAG7374702.1"/>
    <property type="molecule type" value="Genomic_DNA"/>
</dbReference>
<dbReference type="Proteomes" id="UP000693970">
    <property type="component" value="Unassembled WGS sequence"/>
</dbReference>
<gene>
    <name evidence="2" type="ORF">IV203_013797</name>
</gene>
<feature type="compositionally biased region" description="Basic and acidic residues" evidence="1">
    <location>
        <begin position="252"/>
        <end position="261"/>
    </location>
</feature>
<organism evidence="2 3">
    <name type="scientific">Nitzschia inconspicua</name>
    <dbReference type="NCBI Taxonomy" id="303405"/>
    <lineage>
        <taxon>Eukaryota</taxon>
        <taxon>Sar</taxon>
        <taxon>Stramenopiles</taxon>
        <taxon>Ochrophyta</taxon>
        <taxon>Bacillariophyta</taxon>
        <taxon>Bacillariophyceae</taxon>
        <taxon>Bacillariophycidae</taxon>
        <taxon>Bacillariales</taxon>
        <taxon>Bacillariaceae</taxon>
        <taxon>Nitzschia</taxon>
    </lineage>
</organism>
<keyword evidence="3" id="KW-1185">Reference proteome</keyword>
<feature type="compositionally biased region" description="Basic residues" evidence="1">
    <location>
        <begin position="229"/>
        <end position="239"/>
    </location>
</feature>
<accession>A0A9K3M667</accession>
<name>A0A9K3M667_9STRA</name>
<proteinExistence type="predicted"/>
<reference evidence="2" key="1">
    <citation type="journal article" date="2021" name="Sci. Rep.">
        <title>Diploid genomic architecture of Nitzschia inconspicua, an elite biomass production diatom.</title>
        <authorList>
            <person name="Oliver A."/>
            <person name="Podell S."/>
            <person name="Pinowska A."/>
            <person name="Traller J.C."/>
            <person name="Smith S.R."/>
            <person name="McClure R."/>
            <person name="Beliaev A."/>
            <person name="Bohutskyi P."/>
            <person name="Hill E.A."/>
            <person name="Rabines A."/>
            <person name="Zheng H."/>
            <person name="Allen L.Z."/>
            <person name="Kuo A."/>
            <person name="Grigoriev I.V."/>
            <person name="Allen A.E."/>
            <person name="Hazlebeck D."/>
            <person name="Allen E.E."/>
        </authorList>
    </citation>
    <scope>NUCLEOTIDE SEQUENCE</scope>
    <source>
        <strain evidence="2">Hildebrandi</strain>
    </source>
</reference>
<sequence>MIRHQKTAIAKQKRANKERVTARQVVNFLVEKGRLHIERDDNGAFEKNGIETACRAVRRFVDALRFVRGRRSGNLVQKISVSFKRSIICVHSLQTEKPPQRIGSGKNTWTKIISTNTTTGTTTVFGIPTPIKIFNSARHQQKANDIKESIPMDGVKAAEEIGHKVLFDTEALQGLQSTKDKTGERRAELNWLCSGPFLQTTCWTLPKAAVLAEETNTDEEQGKHQQTTTKKKKKKNKRKVPLENDSSCAAKELSRTNRKTAENFPLLRDAVL</sequence>
<reference evidence="2" key="2">
    <citation type="submission" date="2021-04" db="EMBL/GenBank/DDBJ databases">
        <authorList>
            <person name="Podell S."/>
        </authorList>
    </citation>
    <scope>NUCLEOTIDE SEQUENCE</scope>
    <source>
        <strain evidence="2">Hildebrandi</strain>
    </source>
</reference>
<feature type="region of interest" description="Disordered" evidence="1">
    <location>
        <begin position="214"/>
        <end position="272"/>
    </location>
</feature>
<evidence type="ECO:0000313" key="3">
    <source>
        <dbReference type="Proteomes" id="UP000693970"/>
    </source>
</evidence>
<protein>
    <submittedName>
        <fullName evidence="2">Uncharacterized protein</fullName>
    </submittedName>
</protein>
<comment type="caution">
    <text evidence="2">The sequence shown here is derived from an EMBL/GenBank/DDBJ whole genome shotgun (WGS) entry which is preliminary data.</text>
</comment>
<evidence type="ECO:0000313" key="2">
    <source>
        <dbReference type="EMBL" id="KAG7374702.1"/>
    </source>
</evidence>